<evidence type="ECO:0000256" key="5">
    <source>
        <dbReference type="SAM" id="SignalP"/>
    </source>
</evidence>
<proteinExistence type="predicted"/>
<name>A0A6P7XDV3_9AMPH</name>
<dbReference type="GO" id="GO:0072562">
    <property type="term" value="C:blood microparticle"/>
    <property type="evidence" value="ECO:0007669"/>
    <property type="project" value="TreeGrafter"/>
</dbReference>
<dbReference type="GeneID" id="115462505"/>
<dbReference type="InterPro" id="IPR000264">
    <property type="entry name" value="ALB/AFP/VDB"/>
</dbReference>
<dbReference type="PANTHER" id="PTHR11385">
    <property type="entry name" value="SERUM ALBUMIN-RELATED"/>
    <property type="match status" value="1"/>
</dbReference>
<evidence type="ECO:0000313" key="8">
    <source>
        <dbReference type="RefSeq" id="XP_030048359.1"/>
    </source>
</evidence>
<dbReference type="PROSITE" id="PS51438">
    <property type="entry name" value="ALBUMIN_2"/>
    <property type="match status" value="2"/>
</dbReference>
<dbReference type="RefSeq" id="XP_030048359.1">
    <property type="nucleotide sequence ID" value="XM_030192499.1"/>
</dbReference>
<keyword evidence="4" id="KW-1015">Disulfide bond</keyword>
<dbReference type="GO" id="GO:0036094">
    <property type="term" value="F:small molecule binding"/>
    <property type="evidence" value="ECO:0007669"/>
    <property type="project" value="TreeGrafter"/>
</dbReference>
<feature type="chain" id="PRO_5028470220" evidence="5">
    <location>
        <begin position="23"/>
        <end position="413"/>
    </location>
</feature>
<accession>A0A6P7XDV3</accession>
<protein>
    <submittedName>
        <fullName evidence="8">Vitamin D-binding protein-like</fullName>
    </submittedName>
</protein>
<keyword evidence="5" id="KW-0732">Signal</keyword>
<keyword evidence="3" id="KW-0677">Repeat</keyword>
<dbReference type="InParanoid" id="A0A6P7XDV3"/>
<evidence type="ECO:0000256" key="2">
    <source>
        <dbReference type="ARBA" id="ARBA00022525"/>
    </source>
</evidence>
<dbReference type="PANTHER" id="PTHR11385:SF16">
    <property type="entry name" value="SERUM ALBUMIN"/>
    <property type="match status" value="1"/>
</dbReference>
<feature type="signal peptide" evidence="5">
    <location>
        <begin position="1"/>
        <end position="22"/>
    </location>
</feature>
<dbReference type="Gene3D" id="1.10.246.10">
    <property type="match status" value="4"/>
</dbReference>
<keyword evidence="7" id="KW-1185">Reference proteome</keyword>
<dbReference type="SMART" id="SM00103">
    <property type="entry name" value="ALBUMIN"/>
    <property type="match status" value="2"/>
</dbReference>
<dbReference type="OrthoDB" id="9889845at2759"/>
<feature type="domain" description="Albumin" evidence="6">
    <location>
        <begin position="30"/>
        <end position="223"/>
    </location>
</feature>
<dbReference type="KEGG" id="muo:115462505"/>
<feature type="domain" description="Albumin" evidence="6">
    <location>
        <begin position="224"/>
        <end position="411"/>
    </location>
</feature>
<keyword evidence="2" id="KW-0964">Secreted</keyword>
<gene>
    <name evidence="8" type="primary">LOC115462505</name>
</gene>
<comment type="subcellular location">
    <subcellularLocation>
        <location evidence="1">Secreted</location>
    </subcellularLocation>
</comment>
<dbReference type="PRINTS" id="PR00802">
    <property type="entry name" value="SERUMALBUMIN"/>
</dbReference>
<organism evidence="7 8">
    <name type="scientific">Microcaecilia unicolor</name>
    <dbReference type="NCBI Taxonomy" id="1415580"/>
    <lineage>
        <taxon>Eukaryota</taxon>
        <taxon>Metazoa</taxon>
        <taxon>Chordata</taxon>
        <taxon>Craniata</taxon>
        <taxon>Vertebrata</taxon>
        <taxon>Euteleostomi</taxon>
        <taxon>Amphibia</taxon>
        <taxon>Gymnophiona</taxon>
        <taxon>Siphonopidae</taxon>
        <taxon>Microcaecilia</taxon>
    </lineage>
</organism>
<evidence type="ECO:0000256" key="4">
    <source>
        <dbReference type="ARBA" id="ARBA00023157"/>
    </source>
</evidence>
<evidence type="ECO:0000313" key="7">
    <source>
        <dbReference type="Proteomes" id="UP000515156"/>
    </source>
</evidence>
<reference evidence="8" key="1">
    <citation type="submission" date="2025-08" db="UniProtKB">
        <authorList>
            <consortium name="RefSeq"/>
        </authorList>
    </citation>
    <scope>IDENTIFICATION</scope>
</reference>
<dbReference type="GO" id="GO:0005737">
    <property type="term" value="C:cytoplasm"/>
    <property type="evidence" value="ECO:0007669"/>
    <property type="project" value="TreeGrafter"/>
</dbReference>
<evidence type="ECO:0000259" key="6">
    <source>
        <dbReference type="PROSITE" id="PS51438"/>
    </source>
</evidence>
<dbReference type="InterPro" id="IPR014760">
    <property type="entry name" value="Serum_albumin_N"/>
</dbReference>
<dbReference type="InterPro" id="IPR020858">
    <property type="entry name" value="Serum_albumin-like"/>
</dbReference>
<dbReference type="Pfam" id="PF00273">
    <property type="entry name" value="Serum_albumin"/>
    <property type="match status" value="2"/>
</dbReference>
<dbReference type="Proteomes" id="UP000515156">
    <property type="component" value="Chromosome 2"/>
</dbReference>
<evidence type="ECO:0000256" key="3">
    <source>
        <dbReference type="ARBA" id="ARBA00022737"/>
    </source>
</evidence>
<dbReference type="SUPFAM" id="SSF48552">
    <property type="entry name" value="Serum albumin-like"/>
    <property type="match status" value="2"/>
</dbReference>
<dbReference type="AlphaFoldDB" id="A0A6P7XDV3"/>
<sequence>MKSCIRVVWAILLLSIIDPMRCTQRQRYPRHSSGENRGNTGCELSQKTDVAFRLHTLVYYSQRLVFNTLKDMNRLLDQLKSFVSSCCSENAEPECFLSEKYIFQARICGDSISQSKNRAAALCCGKISLEREMCFRDLQNKPPIKLPPLADHFSHAEECLAFTADSQLFVESYLHGLARRLSIFSWEMISRISHAYLLMYVTCCSKSEQLKQCFSSKKEEFVDEMKEVIENGNKICEKSKNGVAMNSLWAIIFYAKKKPRGSWEDAKGFGELYADFVSRCCLPEFTTSECFQTQSDILSDYFCTLPTIRSHEECCLKRDLEMTECFEKLAFQESQAISEISLEPNQLCELNSQSQEDVLLRCAYEYGRRHTDQNTHAILNSSIEARNTIRECCVTEDPNTCFSTHFPIIFQIN</sequence>
<evidence type="ECO:0000256" key="1">
    <source>
        <dbReference type="ARBA" id="ARBA00004613"/>
    </source>
</evidence>